<evidence type="ECO:0000256" key="1">
    <source>
        <dbReference type="ARBA" id="ARBA00004202"/>
    </source>
</evidence>
<keyword evidence="5" id="KW-0777">Teichoic acid biosynthesis</keyword>
<evidence type="ECO:0000256" key="2">
    <source>
        <dbReference type="ARBA" id="ARBA00010488"/>
    </source>
</evidence>
<dbReference type="RefSeq" id="WP_154825597.1">
    <property type="nucleotide sequence ID" value="NZ_JACRTL010000004.1"/>
</dbReference>
<evidence type="ECO:0000256" key="6">
    <source>
        <dbReference type="ARBA" id="ARBA00023136"/>
    </source>
</evidence>
<evidence type="ECO:0000313" key="7">
    <source>
        <dbReference type="EMBL" id="MBC8611230.1"/>
    </source>
</evidence>
<name>A0A8J6TXH5_9FIRM</name>
<comment type="subcellular location">
    <subcellularLocation>
        <location evidence="1">Cell membrane</location>
        <topology evidence="1">Peripheral membrane protein</topology>
    </subcellularLocation>
</comment>
<keyword evidence="3" id="KW-1003">Cell membrane</keyword>
<keyword evidence="6" id="KW-0472">Membrane</keyword>
<dbReference type="GO" id="GO:0019350">
    <property type="term" value="P:teichoic acid biosynthetic process"/>
    <property type="evidence" value="ECO:0007669"/>
    <property type="project" value="UniProtKB-KW"/>
</dbReference>
<dbReference type="PANTHER" id="PTHR37316">
    <property type="entry name" value="TEICHOIC ACID GLYCEROL-PHOSPHATE PRIMASE"/>
    <property type="match status" value="1"/>
</dbReference>
<comment type="caution">
    <text evidence="7">The sequence shown here is derived from an EMBL/GenBank/DDBJ whole genome shotgun (WGS) entry which is preliminary data.</text>
</comment>
<protein>
    <submittedName>
        <fullName evidence="7">CDP-glycerol glycerophosphotransferase family protein</fullName>
    </submittedName>
</protein>
<gene>
    <name evidence="7" type="ORF">H8702_08890</name>
</gene>
<dbReference type="PANTHER" id="PTHR37316:SF3">
    <property type="entry name" value="TEICHOIC ACID GLYCEROL-PHOSPHATE TRANSFERASE"/>
    <property type="match status" value="1"/>
</dbReference>
<dbReference type="GO" id="GO:0005886">
    <property type="term" value="C:plasma membrane"/>
    <property type="evidence" value="ECO:0007669"/>
    <property type="project" value="UniProtKB-SubCell"/>
</dbReference>
<evidence type="ECO:0000256" key="4">
    <source>
        <dbReference type="ARBA" id="ARBA00022679"/>
    </source>
</evidence>
<keyword evidence="4" id="KW-0808">Transferase</keyword>
<evidence type="ECO:0000313" key="8">
    <source>
        <dbReference type="Proteomes" id="UP000632659"/>
    </source>
</evidence>
<dbReference type="GO" id="GO:0047355">
    <property type="term" value="F:CDP-glycerol glycerophosphotransferase activity"/>
    <property type="evidence" value="ECO:0007669"/>
    <property type="project" value="InterPro"/>
</dbReference>
<dbReference type="AlphaFoldDB" id="A0A8J6TXH5"/>
<dbReference type="InterPro" id="IPR051612">
    <property type="entry name" value="Teichoic_Acid_Biosynth"/>
</dbReference>
<reference evidence="7" key="1">
    <citation type="submission" date="2020-08" db="EMBL/GenBank/DDBJ databases">
        <title>Genome public.</title>
        <authorList>
            <person name="Liu C."/>
            <person name="Sun Q."/>
        </authorList>
    </citation>
    <scope>NUCLEOTIDE SEQUENCE</scope>
    <source>
        <strain evidence="7">NSJ-15</strain>
    </source>
</reference>
<keyword evidence="8" id="KW-1185">Reference proteome</keyword>
<dbReference type="Proteomes" id="UP000632659">
    <property type="component" value="Unassembled WGS sequence"/>
</dbReference>
<dbReference type="InterPro" id="IPR043149">
    <property type="entry name" value="TagF_N"/>
</dbReference>
<dbReference type="Pfam" id="PF04464">
    <property type="entry name" value="Glyphos_transf"/>
    <property type="match status" value="1"/>
</dbReference>
<dbReference type="SUPFAM" id="SSF53756">
    <property type="entry name" value="UDP-Glycosyltransferase/glycogen phosphorylase"/>
    <property type="match status" value="1"/>
</dbReference>
<proteinExistence type="inferred from homology"/>
<dbReference type="EMBL" id="JACRTL010000004">
    <property type="protein sequence ID" value="MBC8611230.1"/>
    <property type="molecule type" value="Genomic_DNA"/>
</dbReference>
<dbReference type="Gene3D" id="3.40.50.11820">
    <property type="match status" value="1"/>
</dbReference>
<sequence length="415" mass="49544">MTRMILEKLKKMFPKSERIKRQLIYAKQNEYRRFAESVPTQENWIVFSSFAGGSYSCSPRAIYEYMLQSDDYRDFEFIWILKNIDEFQFLKKNPRTQVVKYYSKEFWKVYARAKYWVNNYTMSVYLYPKKDQVYIHTWHGKPIKKIGCDVNGSLTEWNNYRDILFRYTNDVKKMSFLLSCSDFYSDCMRTAFRFDLAGNPDVLVKTGYPRNDSLFKFTQADVDRLKQRMGIPVGKKVILYTPTWRPEHYIKSKGFEYNQECIDFTKLKRALGDEYVILFRTHHMTVVKDVPEGVINMSDWPDVNEVFIVSDLMIGDYSGTVYDFAVLKRPMVFYLYDREKYEKLPGVYMDLDELPGPIVYHEEELGKAIVETLANFQYDEKYRRFNQKYNPLESIDCARRTVELCIPPKRKESSV</sequence>
<accession>A0A8J6TXH5</accession>
<comment type="similarity">
    <text evidence="2">Belongs to the CDP-glycerol glycerophosphotransferase family.</text>
</comment>
<dbReference type="Gene3D" id="3.40.50.12580">
    <property type="match status" value="1"/>
</dbReference>
<evidence type="ECO:0000256" key="3">
    <source>
        <dbReference type="ARBA" id="ARBA00022475"/>
    </source>
</evidence>
<dbReference type="InterPro" id="IPR007554">
    <property type="entry name" value="Glycerophosphate_synth"/>
</dbReference>
<dbReference type="InterPro" id="IPR043148">
    <property type="entry name" value="TagF_C"/>
</dbReference>
<evidence type="ECO:0000256" key="5">
    <source>
        <dbReference type="ARBA" id="ARBA00022944"/>
    </source>
</evidence>
<organism evidence="7 8">
    <name type="scientific">Massiliimalia timonensis</name>
    <dbReference type="NCBI Taxonomy" id="1987501"/>
    <lineage>
        <taxon>Bacteria</taxon>
        <taxon>Bacillati</taxon>
        <taxon>Bacillota</taxon>
        <taxon>Clostridia</taxon>
        <taxon>Eubacteriales</taxon>
        <taxon>Oscillospiraceae</taxon>
        <taxon>Massiliimalia</taxon>
    </lineage>
</organism>